<dbReference type="InterPro" id="IPR050445">
    <property type="entry name" value="Bact_polysacc_biosynth/exp"/>
</dbReference>
<dbReference type="EMBL" id="JBIPKE010000019">
    <property type="protein sequence ID" value="MFH6985184.1"/>
    <property type="molecule type" value="Genomic_DNA"/>
</dbReference>
<feature type="transmembrane region" description="Helical" evidence="7">
    <location>
        <begin position="21"/>
        <end position="39"/>
    </location>
</feature>
<evidence type="ECO:0000256" key="7">
    <source>
        <dbReference type="SAM" id="Phobius"/>
    </source>
</evidence>
<feature type="domain" description="Polysaccharide chain length determinant N-terminal" evidence="8">
    <location>
        <begin position="6"/>
        <end position="63"/>
    </location>
</feature>
<dbReference type="InterPro" id="IPR003856">
    <property type="entry name" value="LPS_length_determ_N"/>
</dbReference>
<feature type="coiled-coil region" evidence="6">
    <location>
        <begin position="225"/>
        <end position="259"/>
    </location>
</feature>
<evidence type="ECO:0000256" key="5">
    <source>
        <dbReference type="ARBA" id="ARBA00023136"/>
    </source>
</evidence>
<evidence type="ECO:0000313" key="10">
    <source>
        <dbReference type="Proteomes" id="UP001610063"/>
    </source>
</evidence>
<protein>
    <submittedName>
        <fullName evidence="9">Wzz/FepE/Etk N-terminal domain-containing protein</fullName>
    </submittedName>
</protein>
<evidence type="ECO:0000256" key="3">
    <source>
        <dbReference type="ARBA" id="ARBA00022692"/>
    </source>
</evidence>
<dbReference type="RefSeq" id="WP_395418664.1">
    <property type="nucleotide sequence ID" value="NZ_JBIPKE010000019.1"/>
</dbReference>
<dbReference type="Proteomes" id="UP001610063">
    <property type="component" value="Unassembled WGS sequence"/>
</dbReference>
<dbReference type="PANTHER" id="PTHR32309">
    <property type="entry name" value="TYROSINE-PROTEIN KINASE"/>
    <property type="match status" value="1"/>
</dbReference>
<evidence type="ECO:0000256" key="4">
    <source>
        <dbReference type="ARBA" id="ARBA00022989"/>
    </source>
</evidence>
<keyword evidence="6" id="KW-0175">Coiled coil</keyword>
<gene>
    <name evidence="9" type="ORF">ACHKAR_17160</name>
</gene>
<evidence type="ECO:0000313" key="9">
    <source>
        <dbReference type="EMBL" id="MFH6985184.1"/>
    </source>
</evidence>
<evidence type="ECO:0000256" key="2">
    <source>
        <dbReference type="ARBA" id="ARBA00022475"/>
    </source>
</evidence>
<proteinExistence type="predicted"/>
<dbReference type="Pfam" id="PF02706">
    <property type="entry name" value="Wzz"/>
    <property type="match status" value="1"/>
</dbReference>
<keyword evidence="4 7" id="KW-1133">Transmembrane helix</keyword>
<evidence type="ECO:0000256" key="6">
    <source>
        <dbReference type="SAM" id="Coils"/>
    </source>
</evidence>
<dbReference type="PANTHER" id="PTHR32309:SF13">
    <property type="entry name" value="FERRIC ENTEROBACTIN TRANSPORT PROTEIN FEPE"/>
    <property type="match status" value="1"/>
</dbReference>
<feature type="transmembrane region" description="Helical" evidence="7">
    <location>
        <begin position="325"/>
        <end position="345"/>
    </location>
</feature>
<evidence type="ECO:0000259" key="8">
    <source>
        <dbReference type="Pfam" id="PF02706"/>
    </source>
</evidence>
<reference evidence="9 10" key="1">
    <citation type="journal article" date="2013" name="Int. J. Syst. Evol. Microbiol.">
        <title>Marinoscillum luteum sp. nov., isolated from marine sediment.</title>
        <authorList>
            <person name="Cha I.T."/>
            <person name="Park S.J."/>
            <person name="Kim S.J."/>
            <person name="Kim J.G."/>
            <person name="Jung M.Y."/>
            <person name="Shin K.S."/>
            <person name="Kwon K.K."/>
            <person name="Yang S.H."/>
            <person name="Seo Y.S."/>
            <person name="Rhee S.K."/>
        </authorList>
    </citation>
    <scope>NUCLEOTIDE SEQUENCE [LARGE SCALE GENOMIC DNA]</scope>
    <source>
        <strain evidence="9 10">KCTC 23939</strain>
    </source>
</reference>
<organism evidence="9 10">
    <name type="scientific">Marinoscillum luteum</name>
    <dbReference type="NCBI Taxonomy" id="861051"/>
    <lineage>
        <taxon>Bacteria</taxon>
        <taxon>Pseudomonadati</taxon>
        <taxon>Bacteroidota</taxon>
        <taxon>Cytophagia</taxon>
        <taxon>Cytophagales</taxon>
        <taxon>Reichenbachiellaceae</taxon>
        <taxon>Marinoscillum</taxon>
    </lineage>
</organism>
<comment type="caution">
    <text evidence="9">The sequence shown here is derived from an EMBL/GenBank/DDBJ whole genome shotgun (WGS) entry which is preliminary data.</text>
</comment>
<name>A0ABW7NCB7_9BACT</name>
<evidence type="ECO:0000256" key="1">
    <source>
        <dbReference type="ARBA" id="ARBA00004651"/>
    </source>
</evidence>
<comment type="subcellular location">
    <subcellularLocation>
        <location evidence="1">Cell membrane</location>
        <topology evidence="1">Multi-pass membrane protein</topology>
    </subcellularLocation>
</comment>
<sequence>MQEDVIDLLELARVIWSKRRFILKVTGTFMAVGLLIAFTSKVEYEASCKLMPENQEGMKGNFGGLGGLAGLAGIDLGGMGATGSLTPELYPEIVKSIPFQLELIHTPIRFEKLDSLLSSYTYFTEIDRPSLFGFLAEYTIGLPGKAKGLFRAEEVAPTNPPDDLIHLTKGDWKLLEKYRERVNVSVDTKTGVIIVTTEMPDPYAAARLTDLLVKKLTVEVTEYKIGKAKVNLEFIRERYAEAEKEYEVKQRQVARFADQNKNITSSMVQTEYQRLQNEMNIAFEVYKGLASQMEQAKIKVKEETPVFTVLEPVKVPVEKSKPKRVLILASFLFSGLIGVCLYVIINYSISRC</sequence>
<keyword evidence="5 7" id="KW-0472">Membrane</keyword>
<accession>A0ABW7NCB7</accession>
<keyword evidence="2" id="KW-1003">Cell membrane</keyword>
<keyword evidence="10" id="KW-1185">Reference proteome</keyword>
<keyword evidence="3 7" id="KW-0812">Transmembrane</keyword>